<keyword evidence="2" id="KW-0238">DNA-binding</keyword>
<protein>
    <submittedName>
        <fullName evidence="2">DNA-binding protein</fullName>
    </submittedName>
</protein>
<comment type="caution">
    <text evidence="2">The sequence shown here is derived from an EMBL/GenBank/DDBJ whole genome shotgun (WGS) entry which is preliminary data.</text>
</comment>
<gene>
    <name evidence="2" type="ORF">ELQ35_15595</name>
</gene>
<name>A0A3S0TTC7_9BACI</name>
<dbReference type="Pfam" id="PF12728">
    <property type="entry name" value="HTH_17"/>
    <property type="match status" value="1"/>
</dbReference>
<feature type="domain" description="Helix-turn-helix" evidence="1">
    <location>
        <begin position="10"/>
        <end position="61"/>
    </location>
</feature>
<keyword evidence="3" id="KW-1185">Reference proteome</keyword>
<dbReference type="GO" id="GO:0003677">
    <property type="term" value="F:DNA binding"/>
    <property type="evidence" value="ECO:0007669"/>
    <property type="project" value="UniProtKB-KW"/>
</dbReference>
<organism evidence="2 3">
    <name type="scientific">Peribacillus cavernae</name>
    <dbReference type="NCBI Taxonomy" id="1674310"/>
    <lineage>
        <taxon>Bacteria</taxon>
        <taxon>Bacillati</taxon>
        <taxon>Bacillota</taxon>
        <taxon>Bacilli</taxon>
        <taxon>Bacillales</taxon>
        <taxon>Bacillaceae</taxon>
        <taxon>Peribacillus</taxon>
    </lineage>
</organism>
<evidence type="ECO:0000259" key="1">
    <source>
        <dbReference type="Pfam" id="PF12728"/>
    </source>
</evidence>
<dbReference type="AlphaFoldDB" id="A0A3S0TTC7"/>
<reference evidence="2 3" key="1">
    <citation type="submission" date="2018-12" db="EMBL/GenBank/DDBJ databases">
        <title>Bacillus chawlae sp. nov., Bacillus glennii sp. nov., and Bacillus saganii sp. nov. Isolated from the Vehicle Assembly Building at Kennedy Space Center where the Viking Spacecraft were Assembled.</title>
        <authorList>
            <person name="Seuylemezian A."/>
            <person name="Vaishampayan P."/>
        </authorList>
    </citation>
    <scope>NUCLEOTIDE SEQUENCE [LARGE SCALE GENOMIC DNA]</scope>
    <source>
        <strain evidence="2 3">L5</strain>
    </source>
</reference>
<dbReference type="InterPro" id="IPR041657">
    <property type="entry name" value="HTH_17"/>
</dbReference>
<proteinExistence type="predicted"/>
<dbReference type="RefSeq" id="WP_126865834.1">
    <property type="nucleotide sequence ID" value="NZ_JAUSTX010000038.1"/>
</dbReference>
<dbReference type="OrthoDB" id="122388at2"/>
<accession>A0A3S0TTC7</accession>
<sequence length="66" mass="7693">MGMESLPNILTAQHIADYLGISRRRVYELMQISEEAGGIRCFSIGLSKRVDKEDFFQWIEMKKNLK</sequence>
<dbReference type="Proteomes" id="UP000267430">
    <property type="component" value="Unassembled WGS sequence"/>
</dbReference>
<dbReference type="EMBL" id="RYZZ01000024">
    <property type="protein sequence ID" value="RUQ27521.1"/>
    <property type="molecule type" value="Genomic_DNA"/>
</dbReference>
<evidence type="ECO:0000313" key="2">
    <source>
        <dbReference type="EMBL" id="RUQ27521.1"/>
    </source>
</evidence>
<evidence type="ECO:0000313" key="3">
    <source>
        <dbReference type="Proteomes" id="UP000267430"/>
    </source>
</evidence>